<evidence type="ECO:0000313" key="13">
    <source>
        <dbReference type="Proteomes" id="UP000532373"/>
    </source>
</evidence>
<dbReference type="GO" id="GO:0046872">
    <property type="term" value="F:metal ion binding"/>
    <property type="evidence" value="ECO:0007669"/>
    <property type="project" value="UniProtKB-KW"/>
</dbReference>
<dbReference type="PROSITE" id="PS00551">
    <property type="entry name" value="MOLYBDOPTERIN_PROK_1"/>
    <property type="match status" value="1"/>
</dbReference>
<dbReference type="PROSITE" id="PS00490">
    <property type="entry name" value="MOLYBDOPTERIN_PROK_2"/>
    <property type="match status" value="1"/>
</dbReference>
<dbReference type="CDD" id="cd02791">
    <property type="entry name" value="MopB_CT_Nitrate-R-NapA-like"/>
    <property type="match status" value="1"/>
</dbReference>
<dbReference type="InterPro" id="IPR050123">
    <property type="entry name" value="Prok_molybdopt-oxidoreductase"/>
</dbReference>
<keyword evidence="5" id="KW-0500">Molybdenum</keyword>
<keyword evidence="8" id="KW-0408">Iron</keyword>
<dbReference type="InterPro" id="IPR009010">
    <property type="entry name" value="Asp_de-COase-like_dom_sf"/>
</dbReference>
<organism evidence="12 13">
    <name type="scientific">Aminobacter carboxidus</name>
    <dbReference type="NCBI Taxonomy" id="376165"/>
    <lineage>
        <taxon>Bacteria</taxon>
        <taxon>Pseudomonadati</taxon>
        <taxon>Pseudomonadota</taxon>
        <taxon>Alphaproteobacteria</taxon>
        <taxon>Hyphomicrobiales</taxon>
        <taxon>Phyllobacteriaceae</taxon>
        <taxon>Aminobacter</taxon>
    </lineage>
</organism>
<dbReference type="InterPro" id="IPR041854">
    <property type="entry name" value="BFD-like_2Fe2S-bd_dom_sf"/>
</dbReference>
<evidence type="ECO:0000256" key="4">
    <source>
        <dbReference type="ARBA" id="ARBA00022485"/>
    </source>
</evidence>
<dbReference type="Gene3D" id="2.40.40.20">
    <property type="match status" value="1"/>
</dbReference>
<dbReference type="InterPro" id="IPR041957">
    <property type="entry name" value="CT_Nitrate-R-NapA-like"/>
</dbReference>
<comment type="caution">
    <text evidence="12">The sequence shown here is derived from an EMBL/GenBank/DDBJ whole genome shotgun (WGS) entry which is preliminary data.</text>
</comment>
<gene>
    <name evidence="12" type="ORF">HNQ96_002854</name>
</gene>
<evidence type="ECO:0000256" key="1">
    <source>
        <dbReference type="ARBA" id="ARBA00001942"/>
    </source>
</evidence>
<evidence type="ECO:0000256" key="9">
    <source>
        <dbReference type="ARBA" id="ARBA00023014"/>
    </source>
</evidence>
<evidence type="ECO:0000313" key="12">
    <source>
        <dbReference type="EMBL" id="MBB6466978.1"/>
    </source>
</evidence>
<dbReference type="CDD" id="cd02754">
    <property type="entry name" value="MopB_Nitrate-R-NapA-like"/>
    <property type="match status" value="1"/>
</dbReference>
<evidence type="ECO:0000256" key="10">
    <source>
        <dbReference type="ARBA" id="ARBA00023063"/>
    </source>
</evidence>
<evidence type="ECO:0000259" key="11">
    <source>
        <dbReference type="PROSITE" id="PS51669"/>
    </source>
</evidence>
<dbReference type="SMART" id="SM00926">
    <property type="entry name" value="Molybdop_Fe4S4"/>
    <property type="match status" value="1"/>
</dbReference>
<dbReference type="Gene3D" id="3.40.228.10">
    <property type="entry name" value="Dimethylsulfoxide Reductase, domain 2"/>
    <property type="match status" value="1"/>
</dbReference>
<dbReference type="PANTHER" id="PTHR43105">
    <property type="entry name" value="RESPIRATORY NITRATE REDUCTASE"/>
    <property type="match status" value="1"/>
</dbReference>
<dbReference type="EMBL" id="JACHGI010000004">
    <property type="protein sequence ID" value="MBB6466978.1"/>
    <property type="molecule type" value="Genomic_DNA"/>
</dbReference>
<dbReference type="EC" id="1.7.99.4" evidence="12"/>
<dbReference type="AlphaFoldDB" id="A0A8E1WFB8"/>
<dbReference type="Pfam" id="PF00384">
    <property type="entry name" value="Molybdopterin"/>
    <property type="match status" value="1"/>
</dbReference>
<dbReference type="SUPFAM" id="SSF53706">
    <property type="entry name" value="Formate dehydrogenase/DMSO reductase, domains 1-3"/>
    <property type="match status" value="1"/>
</dbReference>
<dbReference type="Pfam" id="PF04879">
    <property type="entry name" value="Molybdop_Fe4S4"/>
    <property type="match status" value="1"/>
</dbReference>
<accession>A0A8E1WFB8</accession>
<protein>
    <submittedName>
        <fullName evidence="12">Assimilatory nitrate reductase catalytic subunit</fullName>
        <ecNumber evidence="12">1.7.99.4</ecNumber>
    </submittedName>
</protein>
<dbReference type="SUPFAM" id="SSF50692">
    <property type="entry name" value="ADC-like"/>
    <property type="match status" value="1"/>
</dbReference>
<comment type="cofactor">
    <cofactor evidence="2">
        <name>[4Fe-4S] cluster</name>
        <dbReference type="ChEBI" id="CHEBI:49883"/>
    </cofactor>
</comment>
<keyword evidence="9" id="KW-0411">Iron-sulfur</keyword>
<dbReference type="InterPro" id="IPR027467">
    <property type="entry name" value="MopterinOxRdtase_cofactor_BS"/>
</dbReference>
<evidence type="ECO:0000256" key="3">
    <source>
        <dbReference type="ARBA" id="ARBA00008747"/>
    </source>
</evidence>
<dbReference type="Gene3D" id="1.10.10.1100">
    <property type="entry name" value="BFD-like [2Fe-2S]-binding domain"/>
    <property type="match status" value="1"/>
</dbReference>
<comment type="cofactor">
    <cofactor evidence="1">
        <name>Mo-bis(molybdopterin guanine dinucleotide)</name>
        <dbReference type="ChEBI" id="CHEBI:60539"/>
    </cofactor>
</comment>
<name>A0A8E1WFB8_9HYPH</name>
<sequence>MTDAREVRTACPYCGVGCGVQARVAADGTVSVRGDPGHPANSGKLCSKGSALGETLGLDGRVLHPEIAGRRAGWDAALDLVARRFSETIARHGPDSVAFYVSGQLLTEDYYVANKLMKGFIGSANIDTNSRLCMASSVAGHKRAFGEDIVPGVYEDFEQADLVVLVGSNTAWCHPILYQRLLATRAERGTKIVVVDPRRTATAAECDLHLQLKPGTDVMLFNGLLAHLARCGAVDAAYVAAHTTGFDAALSLAAADAPSLKRVAETCDLDAADIAAFYDWFAETERTVTVYSQGVNQSAHGTDKVNAIINCHLATGRIGRPGMGPFSVTGQPNAMGGREVGGLANQLAAHMGFDDPSAPDRVGRFWHAPDIARKPGLKAVDMFEAASDGRIKALWVMGSNPAVSMPDAGKVRAALKACDFVVVSDVTRTDTSHFADVLLPAAAWGEKDGTVTNSERLISRQKSFLPLPGEVRPDWWIVSEAARRMGFAEAFDYAEPAAIFREHAALSAFENEGARLFDIGGLTDLTDAEYDALAPLHWPFPAGATGRTQRLLGDGRFPTADRRARFLPVRQEGAALPVDAAYPLVLNTGRLRDQWHTMTRTGRVPRLMANAPEPAVELNPVDAAALGIADGDLVRIESRYGGARAKAAASSGQRRGEAFLPMHWSGRFAANSAAGSLSAPITDPFSGQPELKHVPVRISREPVLWAGVLMTRRDIRPTGFVHWSRAAVAGGWVYELSGTEPPEQGFLLARRLVDVVPADQLLEYTDRRTSTFRAAATDSEGKLAEALLVAPRGLLPERDWLLSLLATGEPLSPLDRRALLSGRAPTPVPSVGRIVCSCFSVGVNQLAAAISAGNASLDEIGVVLKAGTNCGSCRSEIRAMLEASRLVAAE</sequence>
<dbReference type="Gene3D" id="3.40.50.740">
    <property type="match status" value="1"/>
</dbReference>
<reference evidence="12 13" key="1">
    <citation type="submission" date="2020-08" db="EMBL/GenBank/DDBJ databases">
        <title>Genomic Encyclopedia of Type Strains, Phase IV (KMG-IV): sequencing the most valuable type-strain genomes for metagenomic binning, comparative biology and taxonomic classification.</title>
        <authorList>
            <person name="Goeker M."/>
        </authorList>
    </citation>
    <scope>NUCLEOTIDE SEQUENCE [LARGE SCALE GENOMIC DNA]</scope>
    <source>
        <strain evidence="12 13">DSM 17454</strain>
    </source>
</reference>
<evidence type="ECO:0000256" key="5">
    <source>
        <dbReference type="ARBA" id="ARBA00022505"/>
    </source>
</evidence>
<keyword evidence="6" id="KW-0479">Metal-binding</keyword>
<dbReference type="GO" id="GO:1990204">
    <property type="term" value="C:oxidoreductase complex"/>
    <property type="evidence" value="ECO:0007669"/>
    <property type="project" value="UniProtKB-ARBA"/>
</dbReference>
<dbReference type="PANTHER" id="PTHR43105:SF9">
    <property type="entry name" value="NADPH-FE(3+) OXIDOREDUCTASE SUBUNIT ALPHA"/>
    <property type="match status" value="1"/>
</dbReference>
<dbReference type="GO" id="GO:0043546">
    <property type="term" value="F:molybdopterin cofactor binding"/>
    <property type="evidence" value="ECO:0007669"/>
    <property type="project" value="InterPro"/>
</dbReference>
<keyword evidence="4" id="KW-0004">4Fe-4S</keyword>
<comment type="similarity">
    <text evidence="3">Belongs to the prokaryotic molybdopterin-containing oxidoreductase family. NasA/NapA/NarB subfamily.</text>
</comment>
<proteinExistence type="inferred from homology"/>
<dbReference type="Gene3D" id="2.20.25.90">
    <property type="entry name" value="ADC-like domains"/>
    <property type="match status" value="1"/>
</dbReference>
<keyword evidence="10" id="KW-0534">Nitrate assimilation</keyword>
<dbReference type="InterPro" id="IPR007419">
    <property type="entry name" value="BFD-like_2Fe2S-bd_dom"/>
</dbReference>
<dbReference type="InterPro" id="IPR006657">
    <property type="entry name" value="MoPterin_dinucl-bd_dom"/>
</dbReference>
<evidence type="ECO:0000256" key="8">
    <source>
        <dbReference type="ARBA" id="ARBA00023004"/>
    </source>
</evidence>
<evidence type="ECO:0000256" key="2">
    <source>
        <dbReference type="ARBA" id="ARBA00001966"/>
    </source>
</evidence>
<dbReference type="InterPro" id="IPR006655">
    <property type="entry name" value="Mopterin_OxRdtase_prok_CS"/>
</dbReference>
<dbReference type="Proteomes" id="UP000532373">
    <property type="component" value="Unassembled WGS sequence"/>
</dbReference>
<dbReference type="InterPro" id="IPR006963">
    <property type="entry name" value="Mopterin_OxRdtase_4Fe-4S_dom"/>
</dbReference>
<dbReference type="GO" id="GO:0051539">
    <property type="term" value="F:4 iron, 4 sulfur cluster binding"/>
    <property type="evidence" value="ECO:0007669"/>
    <property type="project" value="UniProtKB-KW"/>
</dbReference>
<dbReference type="PROSITE" id="PS51669">
    <property type="entry name" value="4FE4S_MOW_BIS_MGD"/>
    <property type="match status" value="1"/>
</dbReference>
<dbReference type="GO" id="GO:0042128">
    <property type="term" value="P:nitrate assimilation"/>
    <property type="evidence" value="ECO:0007669"/>
    <property type="project" value="UniProtKB-KW"/>
</dbReference>
<dbReference type="GO" id="GO:0016491">
    <property type="term" value="F:oxidoreductase activity"/>
    <property type="evidence" value="ECO:0007669"/>
    <property type="project" value="UniProtKB-KW"/>
</dbReference>
<dbReference type="Pfam" id="PF04324">
    <property type="entry name" value="Fer2_BFD"/>
    <property type="match status" value="1"/>
</dbReference>
<dbReference type="GO" id="GO:0045333">
    <property type="term" value="P:cellular respiration"/>
    <property type="evidence" value="ECO:0007669"/>
    <property type="project" value="UniProtKB-ARBA"/>
</dbReference>
<dbReference type="GO" id="GO:0016020">
    <property type="term" value="C:membrane"/>
    <property type="evidence" value="ECO:0007669"/>
    <property type="project" value="TreeGrafter"/>
</dbReference>
<dbReference type="Pfam" id="PF01568">
    <property type="entry name" value="Molydop_binding"/>
    <property type="match status" value="1"/>
</dbReference>
<dbReference type="InterPro" id="IPR006656">
    <property type="entry name" value="Mopterin_OxRdtase"/>
</dbReference>
<dbReference type="RefSeq" id="WP_184769386.1">
    <property type="nucleotide sequence ID" value="NZ_JACHGI010000004.1"/>
</dbReference>
<keyword evidence="7 12" id="KW-0560">Oxidoreductase</keyword>
<feature type="domain" description="4Fe-4S Mo/W bis-MGD-type" evidence="11">
    <location>
        <begin position="4"/>
        <end position="60"/>
    </location>
</feature>
<evidence type="ECO:0000256" key="6">
    <source>
        <dbReference type="ARBA" id="ARBA00022723"/>
    </source>
</evidence>
<evidence type="ECO:0000256" key="7">
    <source>
        <dbReference type="ARBA" id="ARBA00023002"/>
    </source>
</evidence>